<name>A0ABS4IG36_9BACI</name>
<dbReference type="Proteomes" id="UP001519345">
    <property type="component" value="Unassembled WGS sequence"/>
</dbReference>
<keyword evidence="1" id="KW-0812">Transmembrane</keyword>
<organism evidence="2 3">
    <name type="scientific">Virgibacillus natechei</name>
    <dbReference type="NCBI Taxonomy" id="1216297"/>
    <lineage>
        <taxon>Bacteria</taxon>
        <taxon>Bacillati</taxon>
        <taxon>Bacillota</taxon>
        <taxon>Bacilli</taxon>
        <taxon>Bacillales</taxon>
        <taxon>Bacillaceae</taxon>
        <taxon>Virgibacillus</taxon>
    </lineage>
</organism>
<protein>
    <submittedName>
        <fullName evidence="2">Ferric reductase</fullName>
    </submittedName>
</protein>
<keyword evidence="1" id="KW-0472">Membrane</keyword>
<feature type="transmembrane region" description="Helical" evidence="1">
    <location>
        <begin position="6"/>
        <end position="23"/>
    </location>
</feature>
<dbReference type="EMBL" id="JAGGKX010000009">
    <property type="protein sequence ID" value="MBP1969910.1"/>
    <property type="molecule type" value="Genomic_DNA"/>
</dbReference>
<reference evidence="2 3" key="1">
    <citation type="submission" date="2021-03" db="EMBL/GenBank/DDBJ databases">
        <title>Genomic Encyclopedia of Type Strains, Phase IV (KMG-IV): sequencing the most valuable type-strain genomes for metagenomic binning, comparative biology and taxonomic classification.</title>
        <authorList>
            <person name="Goeker M."/>
        </authorList>
    </citation>
    <scope>NUCLEOTIDE SEQUENCE [LARGE SCALE GENOMIC DNA]</scope>
    <source>
        <strain evidence="2 3">DSM 25609</strain>
    </source>
</reference>
<evidence type="ECO:0000313" key="2">
    <source>
        <dbReference type="EMBL" id="MBP1969910.1"/>
    </source>
</evidence>
<proteinExistence type="predicted"/>
<sequence length="84" mass="9755">MPFHRWIGTAALLLIMMHAWLTINRYGFYWQNGKMISGLLTGIALIGMVVTGWMRLMKPSGKLRIIHLRLGMILFFLIVIHIIF</sequence>
<evidence type="ECO:0000256" key="1">
    <source>
        <dbReference type="SAM" id="Phobius"/>
    </source>
</evidence>
<comment type="caution">
    <text evidence="2">The sequence shown here is derived from an EMBL/GenBank/DDBJ whole genome shotgun (WGS) entry which is preliminary data.</text>
</comment>
<accession>A0ABS4IG36</accession>
<keyword evidence="1" id="KW-1133">Transmembrane helix</keyword>
<keyword evidence="3" id="KW-1185">Reference proteome</keyword>
<gene>
    <name evidence="2" type="ORF">J2Z83_002018</name>
</gene>
<feature type="transmembrane region" description="Helical" evidence="1">
    <location>
        <begin position="66"/>
        <end position="83"/>
    </location>
</feature>
<feature type="transmembrane region" description="Helical" evidence="1">
    <location>
        <begin position="35"/>
        <end position="54"/>
    </location>
</feature>
<evidence type="ECO:0000313" key="3">
    <source>
        <dbReference type="Proteomes" id="UP001519345"/>
    </source>
</evidence>